<dbReference type="PRINTS" id="PR00040">
    <property type="entry name" value="HTHMERR"/>
</dbReference>
<comment type="caution">
    <text evidence="7">The sequence shown here is derived from an EMBL/GenBank/DDBJ whole genome shotgun (WGS) entry which is preliminary data.</text>
</comment>
<dbReference type="Pfam" id="PF00376">
    <property type="entry name" value="MerR"/>
    <property type="match status" value="1"/>
</dbReference>
<keyword evidence="3" id="KW-0238">DNA-binding</keyword>
<dbReference type="SMART" id="SM00422">
    <property type="entry name" value="HTH_MERR"/>
    <property type="match status" value="1"/>
</dbReference>
<dbReference type="Proteomes" id="UP001600165">
    <property type="component" value="Unassembled WGS sequence"/>
</dbReference>
<dbReference type="Pfam" id="PF09278">
    <property type="entry name" value="MerR-DNA-bind"/>
    <property type="match status" value="1"/>
</dbReference>
<evidence type="ECO:0000256" key="2">
    <source>
        <dbReference type="ARBA" id="ARBA00023015"/>
    </source>
</evidence>
<dbReference type="InterPro" id="IPR009061">
    <property type="entry name" value="DNA-bd_dom_put_sf"/>
</dbReference>
<keyword evidence="4" id="KW-0804">Transcription</keyword>
<keyword evidence="1" id="KW-0678">Repressor</keyword>
<dbReference type="CDD" id="cd04770">
    <property type="entry name" value="HTH_HMRTR"/>
    <property type="match status" value="1"/>
</dbReference>
<keyword evidence="5" id="KW-0175">Coiled coil</keyword>
<gene>
    <name evidence="7" type="ORF">ACFVKH_09435</name>
</gene>
<dbReference type="RefSeq" id="WP_377964315.1">
    <property type="nucleotide sequence ID" value="NZ_JBHZOL010000066.1"/>
</dbReference>
<feature type="coiled-coil region" evidence="5">
    <location>
        <begin position="89"/>
        <end position="119"/>
    </location>
</feature>
<keyword evidence="2" id="KW-0805">Transcription regulation</keyword>
<evidence type="ECO:0000256" key="3">
    <source>
        <dbReference type="ARBA" id="ARBA00023125"/>
    </source>
</evidence>
<dbReference type="PANTHER" id="PTHR30204:SF69">
    <property type="entry name" value="MERR-FAMILY TRANSCRIPTIONAL REGULATOR"/>
    <property type="match status" value="1"/>
</dbReference>
<keyword evidence="8" id="KW-1185">Reference proteome</keyword>
<evidence type="ECO:0000313" key="7">
    <source>
        <dbReference type="EMBL" id="MFE4106498.1"/>
    </source>
</evidence>
<evidence type="ECO:0000256" key="4">
    <source>
        <dbReference type="ARBA" id="ARBA00023163"/>
    </source>
</evidence>
<evidence type="ECO:0000256" key="1">
    <source>
        <dbReference type="ARBA" id="ARBA00022491"/>
    </source>
</evidence>
<dbReference type="Gene3D" id="1.10.1660.10">
    <property type="match status" value="1"/>
</dbReference>
<dbReference type="PROSITE" id="PS50937">
    <property type="entry name" value="HTH_MERR_2"/>
    <property type="match status" value="1"/>
</dbReference>
<dbReference type="InterPro" id="IPR047057">
    <property type="entry name" value="MerR_fam"/>
</dbReference>
<dbReference type="InterPro" id="IPR015358">
    <property type="entry name" value="Tscrpt_reg_MerR_DNA-bd"/>
</dbReference>
<name>A0ABW6IEA2_9CYAN</name>
<organism evidence="7 8">
    <name type="scientific">Almyronema epifaneia S1</name>
    <dbReference type="NCBI Taxonomy" id="2991925"/>
    <lineage>
        <taxon>Bacteria</taxon>
        <taxon>Bacillati</taxon>
        <taxon>Cyanobacteriota</taxon>
        <taxon>Cyanophyceae</taxon>
        <taxon>Nodosilineales</taxon>
        <taxon>Nodosilineaceae</taxon>
        <taxon>Almyronema</taxon>
        <taxon>Almyronema epifaneia</taxon>
    </lineage>
</organism>
<accession>A0ABW6IEA2</accession>
<evidence type="ECO:0000259" key="6">
    <source>
        <dbReference type="PROSITE" id="PS50937"/>
    </source>
</evidence>
<evidence type="ECO:0000256" key="5">
    <source>
        <dbReference type="SAM" id="Coils"/>
    </source>
</evidence>
<evidence type="ECO:0000313" key="8">
    <source>
        <dbReference type="Proteomes" id="UP001600165"/>
    </source>
</evidence>
<dbReference type="InterPro" id="IPR000551">
    <property type="entry name" value="MerR-type_HTH_dom"/>
</dbReference>
<reference evidence="7 8" key="1">
    <citation type="submission" date="2024-10" db="EMBL/GenBank/DDBJ databases">
        <authorList>
            <person name="Ratan Roy A."/>
            <person name="Morales Sandoval P.H."/>
            <person name="De Los Santos Villalobos S."/>
            <person name="Chakraborty S."/>
            <person name="Mukherjee J."/>
        </authorList>
    </citation>
    <scope>NUCLEOTIDE SEQUENCE [LARGE SCALE GENOMIC DNA]</scope>
    <source>
        <strain evidence="7 8">S1</strain>
    </source>
</reference>
<feature type="domain" description="HTH merR-type" evidence="6">
    <location>
        <begin position="8"/>
        <end position="77"/>
    </location>
</feature>
<dbReference type="PANTHER" id="PTHR30204">
    <property type="entry name" value="REDOX-CYCLING DRUG-SENSING TRANSCRIPTIONAL ACTIVATOR SOXR"/>
    <property type="match status" value="1"/>
</dbReference>
<sequence length="137" mass="15746">MLAQESQFLKIGEVHQQSQVPIKTIRYYEELGLIQSARRTRGGFRLFWPEVLTRLAFIKQAQSLGLSLQEIGEILALHDQGQIPCQTVRQKFQQKIVAINDRIEQLTQLKNQLTHLLDQATPTTLTDEQICPIIESH</sequence>
<protein>
    <submittedName>
        <fullName evidence="7">Heavy metal-responsive transcriptional regulator</fullName>
    </submittedName>
</protein>
<dbReference type="SUPFAM" id="SSF46955">
    <property type="entry name" value="Putative DNA-binding domain"/>
    <property type="match status" value="1"/>
</dbReference>
<dbReference type="EMBL" id="JBHZOL010000066">
    <property type="protein sequence ID" value="MFE4106498.1"/>
    <property type="molecule type" value="Genomic_DNA"/>
</dbReference>
<proteinExistence type="predicted"/>